<proteinExistence type="predicted"/>
<dbReference type="EMBL" id="CP024955">
    <property type="protein sequence ID" value="ATY85154.1"/>
    <property type="molecule type" value="Genomic_DNA"/>
</dbReference>
<comment type="subcellular location">
    <subcellularLocation>
        <location evidence="1">Cell membrane</location>
        <topology evidence="1">Multi-pass membrane protein</topology>
    </subcellularLocation>
</comment>
<dbReference type="RefSeq" id="WP_100667947.1">
    <property type="nucleotide sequence ID" value="NZ_CP024955.1"/>
</dbReference>
<keyword evidence="3" id="KW-1003">Cell membrane</keyword>
<dbReference type="GO" id="GO:0022857">
    <property type="term" value="F:transmembrane transporter activity"/>
    <property type="evidence" value="ECO:0007669"/>
    <property type="project" value="InterPro"/>
</dbReference>
<feature type="transmembrane region" description="Helical" evidence="7">
    <location>
        <begin position="249"/>
        <end position="269"/>
    </location>
</feature>
<feature type="transmembrane region" description="Helical" evidence="7">
    <location>
        <begin position="163"/>
        <end position="185"/>
    </location>
</feature>
<evidence type="ECO:0000256" key="6">
    <source>
        <dbReference type="ARBA" id="ARBA00023136"/>
    </source>
</evidence>
<name>A0A2K8N733_9BACL</name>
<protein>
    <submittedName>
        <fullName evidence="9">MFS transporter</fullName>
    </submittedName>
</protein>
<feature type="transmembrane region" description="Helical" evidence="7">
    <location>
        <begin position="47"/>
        <end position="66"/>
    </location>
</feature>
<dbReference type="PANTHER" id="PTHR43414">
    <property type="entry name" value="MULTIDRUG RESISTANCE PROTEIN MDTG"/>
    <property type="match status" value="1"/>
</dbReference>
<evidence type="ECO:0000256" key="3">
    <source>
        <dbReference type="ARBA" id="ARBA00022475"/>
    </source>
</evidence>
<evidence type="ECO:0000256" key="1">
    <source>
        <dbReference type="ARBA" id="ARBA00004651"/>
    </source>
</evidence>
<evidence type="ECO:0000256" key="5">
    <source>
        <dbReference type="ARBA" id="ARBA00022989"/>
    </source>
</evidence>
<feature type="transmembrane region" description="Helical" evidence="7">
    <location>
        <begin position="78"/>
        <end position="97"/>
    </location>
</feature>
<dbReference type="InterPro" id="IPR011701">
    <property type="entry name" value="MFS"/>
</dbReference>
<feature type="transmembrane region" description="Helical" evidence="7">
    <location>
        <begin position="212"/>
        <end position="229"/>
    </location>
</feature>
<dbReference type="KEGG" id="kyr:CVV65_09620"/>
<evidence type="ECO:0000259" key="8">
    <source>
        <dbReference type="PROSITE" id="PS50850"/>
    </source>
</evidence>
<feature type="transmembrane region" description="Helical" evidence="7">
    <location>
        <begin position="103"/>
        <end position="124"/>
    </location>
</feature>
<gene>
    <name evidence="9" type="ORF">CVV65_09620</name>
</gene>
<dbReference type="SUPFAM" id="SSF103473">
    <property type="entry name" value="MFS general substrate transporter"/>
    <property type="match status" value="1"/>
</dbReference>
<dbReference type="Gene3D" id="1.20.1250.20">
    <property type="entry name" value="MFS general substrate transporter like domains"/>
    <property type="match status" value="2"/>
</dbReference>
<keyword evidence="6 7" id="KW-0472">Membrane</keyword>
<evidence type="ECO:0000256" key="7">
    <source>
        <dbReference type="SAM" id="Phobius"/>
    </source>
</evidence>
<evidence type="ECO:0000256" key="2">
    <source>
        <dbReference type="ARBA" id="ARBA00022448"/>
    </source>
</evidence>
<dbReference type="CDD" id="cd17391">
    <property type="entry name" value="MFS_MdtG_MDR_like"/>
    <property type="match status" value="1"/>
</dbReference>
<keyword evidence="5 7" id="KW-1133">Transmembrane helix</keyword>
<feature type="transmembrane region" description="Helical" evidence="7">
    <location>
        <begin position="281"/>
        <end position="299"/>
    </location>
</feature>
<dbReference type="GO" id="GO:0005886">
    <property type="term" value="C:plasma membrane"/>
    <property type="evidence" value="ECO:0007669"/>
    <property type="project" value="UniProtKB-SubCell"/>
</dbReference>
<organism evidence="9 10">
    <name type="scientific">Kyrpidia spormannii</name>
    <dbReference type="NCBI Taxonomy" id="2055160"/>
    <lineage>
        <taxon>Bacteria</taxon>
        <taxon>Bacillati</taxon>
        <taxon>Bacillota</taxon>
        <taxon>Bacilli</taxon>
        <taxon>Bacillales</taxon>
        <taxon>Alicyclobacillaceae</taxon>
        <taxon>Kyrpidia</taxon>
    </lineage>
</organism>
<dbReference type="PRINTS" id="PR01035">
    <property type="entry name" value="TCRTETA"/>
</dbReference>
<keyword evidence="10" id="KW-1185">Reference proteome</keyword>
<keyword evidence="2" id="KW-0813">Transport</keyword>
<dbReference type="OrthoDB" id="65739at2"/>
<feature type="domain" description="Major facilitator superfamily (MFS) profile" evidence="8">
    <location>
        <begin position="7"/>
        <end position="393"/>
    </location>
</feature>
<sequence length="407" mass="44103">MILWKRNLLIAWIGSFATTAGMSLVIPFLPLYIRLLGVQSTAEVEQWAGMAFGSTFLMSAIVSPIWGRLADRRGRKLMLLRASLGMAIVMTAMGFVTSVYQLVGLRLLMGAVSGYIAAAITLIATQTPKEHSGWALGTLSTGTVGGNLMGPLIGGYLAEAIGLRHVFFVTGGFMMLAFLITLIFAKEHFAPPKPTPQAKGGFWAQIPNRRTLWALFLTTFMLQLANMSIEPIVTVYVTQLAGNTEHIALISGAVVAAAGFANAMTASWLGRISDRLGPHRILFAALLVGALVFIPQAYVRTPWELLGLRLLLGVCMAGMLPSINSLIKRNVPEAMAGRVFGYNQSAQYLGNIGGPLLGSQTAAHFGFHYVFFSTSFLLLVNALWLRYTEKHAGLVHGSRHRHRLNTG</sequence>
<dbReference type="Pfam" id="PF07690">
    <property type="entry name" value="MFS_1"/>
    <property type="match status" value="1"/>
</dbReference>
<dbReference type="PROSITE" id="PS50850">
    <property type="entry name" value="MFS"/>
    <property type="match status" value="1"/>
</dbReference>
<dbReference type="AlphaFoldDB" id="A0A2K8N733"/>
<accession>A0A2K8N733</accession>
<dbReference type="PANTHER" id="PTHR43414:SF6">
    <property type="entry name" value="MULTIDRUG RESISTANCE PROTEIN MDTG"/>
    <property type="match status" value="1"/>
</dbReference>
<keyword evidence="4 7" id="KW-0812">Transmembrane</keyword>
<evidence type="ECO:0000256" key="4">
    <source>
        <dbReference type="ARBA" id="ARBA00022692"/>
    </source>
</evidence>
<reference evidence="10" key="1">
    <citation type="submission" date="2017-11" db="EMBL/GenBank/DDBJ databases">
        <title>Complete Genome Sequence of Kyrpidia sp. Strain EA-1, a thermophilic, hydrogen-oxidizing Bacterium, isolated from the Azores.</title>
        <authorList>
            <person name="Reiner J.E."/>
            <person name="Lapp C.J."/>
            <person name="Bunk B."/>
            <person name="Gescher J."/>
        </authorList>
    </citation>
    <scope>NUCLEOTIDE SEQUENCE [LARGE SCALE GENOMIC DNA]</scope>
    <source>
        <strain evidence="10">EA-1</strain>
    </source>
</reference>
<evidence type="ECO:0000313" key="9">
    <source>
        <dbReference type="EMBL" id="ATY85154.1"/>
    </source>
</evidence>
<dbReference type="Proteomes" id="UP000231932">
    <property type="component" value="Chromosome"/>
</dbReference>
<dbReference type="InterPro" id="IPR020846">
    <property type="entry name" value="MFS_dom"/>
</dbReference>
<dbReference type="InterPro" id="IPR036259">
    <property type="entry name" value="MFS_trans_sf"/>
</dbReference>
<feature type="transmembrane region" description="Helical" evidence="7">
    <location>
        <begin position="366"/>
        <end position="385"/>
    </location>
</feature>
<dbReference type="InterPro" id="IPR001958">
    <property type="entry name" value="Tet-R_TetA/multi-R_MdtG-like"/>
</dbReference>
<feature type="transmembrane region" description="Helical" evidence="7">
    <location>
        <begin position="305"/>
        <end position="327"/>
    </location>
</feature>
<evidence type="ECO:0000313" key="10">
    <source>
        <dbReference type="Proteomes" id="UP000231932"/>
    </source>
</evidence>
<feature type="transmembrane region" description="Helical" evidence="7">
    <location>
        <begin position="136"/>
        <end position="157"/>
    </location>
</feature>